<proteinExistence type="predicted"/>
<name>A0AA35ZSG8_LACSI</name>
<keyword evidence="2" id="KW-0004">4Fe-4S</keyword>
<dbReference type="InterPro" id="IPR013785">
    <property type="entry name" value="Aldolase_TIM"/>
</dbReference>
<dbReference type="EMBL" id="OX465084">
    <property type="protein sequence ID" value="CAI9296872.1"/>
    <property type="molecule type" value="Genomic_DNA"/>
</dbReference>
<dbReference type="GO" id="GO:0030488">
    <property type="term" value="P:tRNA methylation"/>
    <property type="evidence" value="ECO:0007669"/>
    <property type="project" value="TreeGrafter"/>
</dbReference>
<keyword evidence="4" id="KW-1185">Reference proteome</keyword>
<dbReference type="GO" id="GO:0051539">
    <property type="term" value="F:4 iron, 4 sulfur cluster binding"/>
    <property type="evidence" value="ECO:0007669"/>
    <property type="project" value="UniProtKB-KW"/>
</dbReference>
<evidence type="ECO:0000256" key="2">
    <source>
        <dbReference type="ARBA" id="ARBA00022485"/>
    </source>
</evidence>
<evidence type="ECO:0000313" key="4">
    <source>
        <dbReference type="Proteomes" id="UP001177003"/>
    </source>
</evidence>
<dbReference type="InterPro" id="IPR040072">
    <property type="entry name" value="Methyltransferase_A"/>
</dbReference>
<comment type="cofactor">
    <cofactor evidence="1">
        <name>[4Fe-4S] cluster</name>
        <dbReference type="ChEBI" id="CHEBI:49883"/>
    </cofactor>
</comment>
<gene>
    <name evidence="3" type="ORF">LSALG_LOCUS35715</name>
</gene>
<evidence type="ECO:0000313" key="3">
    <source>
        <dbReference type="EMBL" id="CAI9296872.1"/>
    </source>
</evidence>
<dbReference type="GO" id="GO:0070475">
    <property type="term" value="P:rRNA base methylation"/>
    <property type="evidence" value="ECO:0007669"/>
    <property type="project" value="TreeGrafter"/>
</dbReference>
<accession>A0AA35ZSG8</accession>
<keyword evidence="2" id="KW-0411">Iron-sulfur</keyword>
<sequence>MSWTGPARLSPICNVVSVVMGEPLNNCNALVEAIRVMKTFPFQLSPKKIIVSMVGIIHAINKLHGDLQNINLAMSLHAPVQDTRCQIMPAARAFRLEKLMNALAEYQKKR</sequence>
<dbReference type="PANTHER" id="PTHR30544:SF8">
    <property type="entry name" value="RADICAL SAM SUPERFAMILY PROTEIN"/>
    <property type="match status" value="1"/>
</dbReference>
<keyword evidence="2" id="KW-0479">Metal-binding</keyword>
<dbReference type="Gene3D" id="3.20.20.70">
    <property type="entry name" value="Aldolase class I"/>
    <property type="match status" value="1"/>
</dbReference>
<reference evidence="3" key="1">
    <citation type="submission" date="2023-04" db="EMBL/GenBank/DDBJ databases">
        <authorList>
            <person name="Vijverberg K."/>
            <person name="Xiong W."/>
            <person name="Schranz E."/>
        </authorList>
    </citation>
    <scope>NUCLEOTIDE SEQUENCE</scope>
</reference>
<evidence type="ECO:0000256" key="1">
    <source>
        <dbReference type="ARBA" id="ARBA00001966"/>
    </source>
</evidence>
<keyword evidence="2" id="KW-0408">Iron</keyword>
<dbReference type="AlphaFoldDB" id="A0AA35ZSG8"/>
<dbReference type="Proteomes" id="UP001177003">
    <property type="component" value="Chromosome 8"/>
</dbReference>
<protein>
    <submittedName>
        <fullName evidence="3">Uncharacterized protein</fullName>
    </submittedName>
</protein>
<dbReference type="PANTHER" id="PTHR30544">
    <property type="entry name" value="23S RRNA METHYLTRANSFERASE"/>
    <property type="match status" value="1"/>
</dbReference>
<organism evidence="3 4">
    <name type="scientific">Lactuca saligna</name>
    <name type="common">Willowleaf lettuce</name>
    <dbReference type="NCBI Taxonomy" id="75948"/>
    <lineage>
        <taxon>Eukaryota</taxon>
        <taxon>Viridiplantae</taxon>
        <taxon>Streptophyta</taxon>
        <taxon>Embryophyta</taxon>
        <taxon>Tracheophyta</taxon>
        <taxon>Spermatophyta</taxon>
        <taxon>Magnoliopsida</taxon>
        <taxon>eudicotyledons</taxon>
        <taxon>Gunneridae</taxon>
        <taxon>Pentapetalae</taxon>
        <taxon>asterids</taxon>
        <taxon>campanulids</taxon>
        <taxon>Asterales</taxon>
        <taxon>Asteraceae</taxon>
        <taxon>Cichorioideae</taxon>
        <taxon>Cichorieae</taxon>
        <taxon>Lactucinae</taxon>
        <taxon>Lactuca</taxon>
    </lineage>
</organism>